<dbReference type="PANTHER" id="PTHR46577:SF1">
    <property type="entry name" value="HTH-TYPE TRANSCRIPTIONAL REGULATORY PROTEIN GABR"/>
    <property type="match status" value="1"/>
</dbReference>
<reference evidence="8" key="1">
    <citation type="submission" date="2018-12" db="EMBL/GenBank/DDBJ databases">
        <title>Tengunoibacter tsumagoiensis gen. nov., sp. nov., Dictyobacter kobayashii sp. nov., D. alpinus sp. nov., and D. joshuensis sp. nov. and description of Dictyobacteraceae fam. nov. within the order Ktedonobacterales isolated from Tengu-no-mugimeshi.</title>
        <authorList>
            <person name="Wang C.M."/>
            <person name="Zheng Y."/>
            <person name="Sakai Y."/>
            <person name="Toyoda A."/>
            <person name="Minakuchi Y."/>
            <person name="Abe K."/>
            <person name="Yokota A."/>
            <person name="Yabe S."/>
        </authorList>
    </citation>
    <scope>NUCLEOTIDE SEQUENCE [LARGE SCALE GENOMIC DNA]</scope>
    <source>
        <strain evidence="8">Uno3</strain>
    </source>
</reference>
<dbReference type="SUPFAM" id="SSF46785">
    <property type="entry name" value="Winged helix' DNA-binding domain"/>
    <property type="match status" value="1"/>
</dbReference>
<dbReference type="CDD" id="cd00609">
    <property type="entry name" value="AAT_like"/>
    <property type="match status" value="1"/>
</dbReference>
<dbReference type="GO" id="GO:0003677">
    <property type="term" value="F:DNA binding"/>
    <property type="evidence" value="ECO:0007669"/>
    <property type="project" value="UniProtKB-KW"/>
</dbReference>
<dbReference type="PROSITE" id="PS50949">
    <property type="entry name" value="HTH_GNTR"/>
    <property type="match status" value="1"/>
</dbReference>
<gene>
    <name evidence="7" type="ORF">KTT_43960</name>
</gene>
<protein>
    <submittedName>
        <fullName evidence="7">GntR family transcriptional regulator</fullName>
    </submittedName>
</protein>
<dbReference type="SUPFAM" id="SSF53383">
    <property type="entry name" value="PLP-dependent transferases"/>
    <property type="match status" value="1"/>
</dbReference>
<name>A0A402A5W3_9CHLR</name>
<dbReference type="CDD" id="cd07377">
    <property type="entry name" value="WHTH_GntR"/>
    <property type="match status" value="1"/>
</dbReference>
<dbReference type="Proteomes" id="UP000287352">
    <property type="component" value="Unassembled WGS sequence"/>
</dbReference>
<accession>A0A402A5W3</accession>
<organism evidence="7 8">
    <name type="scientific">Tengunoibacter tsumagoiensis</name>
    <dbReference type="NCBI Taxonomy" id="2014871"/>
    <lineage>
        <taxon>Bacteria</taxon>
        <taxon>Bacillati</taxon>
        <taxon>Chloroflexota</taxon>
        <taxon>Ktedonobacteria</taxon>
        <taxon>Ktedonobacterales</taxon>
        <taxon>Dictyobacteraceae</taxon>
        <taxon>Tengunoibacter</taxon>
    </lineage>
</organism>
<dbReference type="GO" id="GO:0030170">
    <property type="term" value="F:pyridoxal phosphate binding"/>
    <property type="evidence" value="ECO:0007669"/>
    <property type="project" value="InterPro"/>
</dbReference>
<dbReference type="Pfam" id="PF00392">
    <property type="entry name" value="GntR"/>
    <property type="match status" value="1"/>
</dbReference>
<dbReference type="InterPro" id="IPR036390">
    <property type="entry name" value="WH_DNA-bd_sf"/>
</dbReference>
<proteinExistence type="inferred from homology"/>
<dbReference type="EMBL" id="BIFR01000002">
    <property type="protein sequence ID" value="GCE14537.1"/>
    <property type="molecule type" value="Genomic_DNA"/>
</dbReference>
<dbReference type="InterPro" id="IPR036388">
    <property type="entry name" value="WH-like_DNA-bd_sf"/>
</dbReference>
<dbReference type="PRINTS" id="PR00035">
    <property type="entry name" value="HTHGNTR"/>
</dbReference>
<keyword evidence="4" id="KW-0238">DNA-binding</keyword>
<dbReference type="GO" id="GO:0003700">
    <property type="term" value="F:DNA-binding transcription factor activity"/>
    <property type="evidence" value="ECO:0007669"/>
    <property type="project" value="InterPro"/>
</dbReference>
<evidence type="ECO:0000256" key="5">
    <source>
        <dbReference type="ARBA" id="ARBA00023163"/>
    </source>
</evidence>
<dbReference type="Pfam" id="PF00155">
    <property type="entry name" value="Aminotran_1_2"/>
    <property type="match status" value="1"/>
</dbReference>
<dbReference type="InterPro" id="IPR015424">
    <property type="entry name" value="PyrdxlP-dep_Trfase"/>
</dbReference>
<dbReference type="InterPro" id="IPR000524">
    <property type="entry name" value="Tscrpt_reg_HTH_GntR"/>
</dbReference>
<dbReference type="Gene3D" id="3.40.640.10">
    <property type="entry name" value="Type I PLP-dependent aspartate aminotransferase-like (Major domain)"/>
    <property type="match status" value="1"/>
</dbReference>
<dbReference type="RefSeq" id="WP_126582101.1">
    <property type="nucleotide sequence ID" value="NZ_BIFR01000002.1"/>
</dbReference>
<keyword evidence="2" id="KW-0663">Pyridoxal phosphate</keyword>
<dbReference type="PANTHER" id="PTHR46577">
    <property type="entry name" value="HTH-TYPE TRANSCRIPTIONAL REGULATORY PROTEIN GABR"/>
    <property type="match status" value="1"/>
</dbReference>
<dbReference type="OrthoDB" id="9802328at2"/>
<sequence length="501" mass="55410">MRQRPVSLREQLHLAHTSVVPLHRQIYLWMRQAILDGQLQPGQRLPSTRTLASELGVSRNTASSAYEELQAEEFIERTVGSGTVVARVFSQQLPRGEAQSSQETPSLHLSPLGQALLTQMKSLPLSFRRSPSQEPGVFRLGVPDLEQFPSALWSQLLARHMRRSLSVSLDYQEIAGYPALREAIAAHIAVTRGVRCQVDQVLITPGTQASLDLLGRILVSAGDTVWMEDPGYPPARAVLEGIGASLAFVPVDAQGLDVIAGRALAPRARLAYVTPSHQFPLGVTMKLERRLALLQWAREAQAWILEDDYDSEYRFNSHPVEALQGLDRANRTIYLGSFSKVLFPSLRLGYMVVPEALIEPCKAAQRFQMIHPPFLEQMVLADFFMEGHFARHLRRMRALYAARRTFLLTSLERMCGHLLTAHPPDAGLHLVAWLPPGVSDSEVEQHAGMRGIEVVALSSLSRQPLAQGGLVLGYATGDEGEIQAGVHVLADIIRACHKAPR</sequence>
<comment type="similarity">
    <text evidence="1">In the C-terminal section; belongs to the class-I pyridoxal-phosphate-dependent aminotransferase family.</text>
</comment>
<comment type="caution">
    <text evidence="7">The sequence shown here is derived from an EMBL/GenBank/DDBJ whole genome shotgun (WGS) entry which is preliminary data.</text>
</comment>
<evidence type="ECO:0000256" key="3">
    <source>
        <dbReference type="ARBA" id="ARBA00023015"/>
    </source>
</evidence>
<evidence type="ECO:0000256" key="4">
    <source>
        <dbReference type="ARBA" id="ARBA00023125"/>
    </source>
</evidence>
<dbReference type="AlphaFoldDB" id="A0A402A5W3"/>
<evidence type="ECO:0000256" key="2">
    <source>
        <dbReference type="ARBA" id="ARBA00022898"/>
    </source>
</evidence>
<evidence type="ECO:0000313" key="8">
    <source>
        <dbReference type="Proteomes" id="UP000287352"/>
    </source>
</evidence>
<dbReference type="SMART" id="SM00345">
    <property type="entry name" value="HTH_GNTR"/>
    <property type="match status" value="1"/>
</dbReference>
<dbReference type="InterPro" id="IPR051446">
    <property type="entry name" value="HTH_trans_reg/aminotransferase"/>
</dbReference>
<keyword evidence="5" id="KW-0804">Transcription</keyword>
<dbReference type="InterPro" id="IPR015421">
    <property type="entry name" value="PyrdxlP-dep_Trfase_major"/>
</dbReference>
<keyword evidence="3" id="KW-0805">Transcription regulation</keyword>
<keyword evidence="8" id="KW-1185">Reference proteome</keyword>
<evidence type="ECO:0000256" key="1">
    <source>
        <dbReference type="ARBA" id="ARBA00005384"/>
    </source>
</evidence>
<feature type="domain" description="HTH gntR-type" evidence="6">
    <location>
        <begin position="20"/>
        <end position="88"/>
    </location>
</feature>
<dbReference type="InterPro" id="IPR004839">
    <property type="entry name" value="Aminotransferase_I/II_large"/>
</dbReference>
<evidence type="ECO:0000259" key="6">
    <source>
        <dbReference type="PROSITE" id="PS50949"/>
    </source>
</evidence>
<evidence type="ECO:0000313" key="7">
    <source>
        <dbReference type="EMBL" id="GCE14537.1"/>
    </source>
</evidence>
<dbReference type="Gene3D" id="1.10.10.10">
    <property type="entry name" value="Winged helix-like DNA-binding domain superfamily/Winged helix DNA-binding domain"/>
    <property type="match status" value="1"/>
</dbReference>